<keyword evidence="13" id="KW-1185">Reference proteome</keyword>
<dbReference type="PANTHER" id="PTHR42755">
    <property type="entry name" value="3-DEOXY-MANNO-OCTULOSONATE CYTIDYLYLTRANSFERASE"/>
    <property type="match status" value="1"/>
</dbReference>
<evidence type="ECO:0000256" key="2">
    <source>
        <dbReference type="ARBA" id="ARBA00004713"/>
    </source>
</evidence>
<dbReference type="GO" id="GO:0005886">
    <property type="term" value="C:plasma membrane"/>
    <property type="evidence" value="ECO:0007669"/>
    <property type="project" value="UniProtKB-SubCell"/>
</dbReference>
<dbReference type="EMBL" id="FWYD01000009">
    <property type="protein sequence ID" value="SMC89191.1"/>
    <property type="molecule type" value="Genomic_DNA"/>
</dbReference>
<comment type="similarity">
    <text evidence="10">Belongs to the glycosyltransferase group 1 family.</text>
</comment>
<organism evidence="12 13">
    <name type="scientific">Primorskyibacter flagellatus</name>
    <dbReference type="NCBI Taxonomy" id="1387277"/>
    <lineage>
        <taxon>Bacteria</taxon>
        <taxon>Pseudomonadati</taxon>
        <taxon>Pseudomonadota</taxon>
        <taxon>Alphaproteobacteria</taxon>
        <taxon>Rhodobacterales</taxon>
        <taxon>Roseobacteraceae</taxon>
        <taxon>Primorskyibacter</taxon>
    </lineage>
</organism>
<dbReference type="GO" id="GO:0043842">
    <property type="term" value="F:Kdo transferase activity"/>
    <property type="evidence" value="ECO:0007669"/>
    <property type="project" value="UniProtKB-EC"/>
</dbReference>
<dbReference type="AlphaFoldDB" id="A0A1W2CVE0"/>
<gene>
    <name evidence="12" type="ORF">SAMN06295998_10999</name>
</gene>
<feature type="site" description="Transition state stabilizer" evidence="9">
    <location>
        <position position="200"/>
    </location>
</feature>
<keyword evidence="10" id="KW-1003">Cell membrane</keyword>
<dbReference type="InterPro" id="IPR039901">
    <property type="entry name" value="Kdotransferase"/>
</dbReference>
<proteinExistence type="inferred from homology"/>
<comment type="subcellular location">
    <subcellularLocation>
        <location evidence="10">Cell membrane</location>
    </subcellularLocation>
</comment>
<comment type="catalytic activity">
    <reaction evidence="7 10">
        <text>lipid IVA (E. coli) + CMP-3-deoxy-beta-D-manno-octulosonate = alpha-Kdo-(2-&gt;6)-lipid IVA (E. coli) + CMP + H(+)</text>
        <dbReference type="Rhea" id="RHEA:28066"/>
        <dbReference type="ChEBI" id="CHEBI:15378"/>
        <dbReference type="ChEBI" id="CHEBI:58603"/>
        <dbReference type="ChEBI" id="CHEBI:60364"/>
        <dbReference type="ChEBI" id="CHEBI:60377"/>
        <dbReference type="ChEBI" id="CHEBI:85987"/>
        <dbReference type="EC" id="2.4.99.12"/>
    </reaction>
</comment>
<dbReference type="GO" id="GO:0009245">
    <property type="term" value="P:lipid A biosynthetic process"/>
    <property type="evidence" value="ECO:0007669"/>
    <property type="project" value="TreeGrafter"/>
</dbReference>
<evidence type="ECO:0000256" key="3">
    <source>
        <dbReference type="ARBA" id="ARBA00012621"/>
    </source>
</evidence>
<dbReference type="InterPro" id="IPR038107">
    <property type="entry name" value="Glycos_transf_N_sf"/>
</dbReference>
<dbReference type="Gene3D" id="3.40.50.2000">
    <property type="entry name" value="Glycogen Phosphorylase B"/>
    <property type="match status" value="1"/>
</dbReference>
<evidence type="ECO:0000256" key="8">
    <source>
        <dbReference type="PIRSR" id="PIRSR639901-1"/>
    </source>
</evidence>
<feature type="domain" description="3-deoxy-D-manno-octulosonic-acid transferase N-terminal" evidence="11">
    <location>
        <begin position="30"/>
        <end position="201"/>
    </location>
</feature>
<keyword evidence="10" id="KW-0448">Lipopolysaccharide biosynthesis</keyword>
<feature type="active site" description="Proton acceptor" evidence="8">
    <location>
        <position position="52"/>
    </location>
</feature>
<dbReference type="Pfam" id="PF04413">
    <property type="entry name" value="Glycos_transf_N"/>
    <property type="match status" value="1"/>
</dbReference>
<dbReference type="InterPro" id="IPR007507">
    <property type="entry name" value="Glycos_transf_N"/>
</dbReference>
<dbReference type="STRING" id="1387277.SAMN06295998_10999"/>
<dbReference type="GO" id="GO:0009244">
    <property type="term" value="P:lipopolysaccharide core region biosynthetic process"/>
    <property type="evidence" value="ECO:0007669"/>
    <property type="project" value="UniProtKB-UniRule"/>
</dbReference>
<reference evidence="12 13" key="1">
    <citation type="submission" date="2017-04" db="EMBL/GenBank/DDBJ databases">
        <authorList>
            <person name="Afonso C.L."/>
            <person name="Miller P.J."/>
            <person name="Scott M.A."/>
            <person name="Spackman E."/>
            <person name="Goraichik I."/>
            <person name="Dimitrov K.M."/>
            <person name="Suarez D.L."/>
            <person name="Swayne D.E."/>
        </authorList>
    </citation>
    <scope>NUCLEOTIDE SEQUENCE [LARGE SCALE GENOMIC DNA]</scope>
    <source>
        <strain evidence="12 13">CGMCC 1.12644</strain>
    </source>
</reference>
<evidence type="ECO:0000256" key="4">
    <source>
        <dbReference type="ARBA" id="ARBA00019077"/>
    </source>
</evidence>
<evidence type="ECO:0000256" key="5">
    <source>
        <dbReference type="ARBA" id="ARBA00022679"/>
    </source>
</evidence>
<dbReference type="Proteomes" id="UP000192330">
    <property type="component" value="Unassembled WGS sequence"/>
</dbReference>
<evidence type="ECO:0000313" key="12">
    <source>
        <dbReference type="EMBL" id="SMC89191.1"/>
    </source>
</evidence>
<evidence type="ECO:0000256" key="1">
    <source>
        <dbReference type="ARBA" id="ARBA00003394"/>
    </source>
</evidence>
<name>A0A1W2CVE0_9RHOB</name>
<sequence>MFLYRILMTLASVVLLVRPCLRGDWALASDRLGRGPAASGPHLWLHAASNGELASARGLIEHVLTVRSDMGVLITCNTATAATLARSWGISRLHVRLAPLDLGFINRRMLRRWNIQLHITMESELWPDRVIRCAAAGIPVAIFGARLTKRTARGWARFGGLARKVLGRISYLSAQDSRSLARLRALGLRASAVGPVLDLKASYTPPQDLTPDATLRACFPRAQTWLAASTHPGDEAVVIAAHLAARAVRPGLRLIIAPRHPARGAGIAEALTAAGLKFAQRSRSDAIDKEVLLADTMGEMALWYAVAGTVFIGGTLSDRGGHTPYEPSAFGAALIHGPDVDNFSSAFGRLQRARASICIGNAEELAKALCDLDTTASQAEFGAAARAALMQGDALKKVKADLGHLLTG</sequence>
<dbReference type="OrthoDB" id="9789797at2"/>
<comment type="function">
    <text evidence="1 10">Involved in lipopolysaccharide (LPS) biosynthesis. Catalyzes the transfer of 3-deoxy-D-manno-octulosonate (Kdo) residue(s) from CMP-Kdo to lipid IV(A), the tetraacyldisaccharide-1,4'-bisphosphate precursor of lipid A.</text>
</comment>
<dbReference type="Gene3D" id="3.40.50.11720">
    <property type="entry name" value="3-Deoxy-D-manno-octulosonic-acid transferase, N-terminal domain"/>
    <property type="match status" value="1"/>
</dbReference>
<dbReference type="EC" id="2.4.99.12" evidence="3 10"/>
<feature type="site" description="Transition state stabilizer" evidence="9">
    <location>
        <position position="122"/>
    </location>
</feature>
<accession>A0A1W2CVE0</accession>
<comment type="pathway">
    <text evidence="2 10">Bacterial outer membrane biogenesis; LPS core biosynthesis.</text>
</comment>
<protein>
    <recommendedName>
        <fullName evidence="4 10">3-deoxy-D-manno-octulosonic acid transferase</fullName>
        <shortName evidence="10">Kdo transferase</shortName>
        <ecNumber evidence="3 10">2.4.99.12</ecNumber>
    </recommendedName>
    <alternativeName>
        <fullName evidence="6 10">Lipid IV(A) 3-deoxy-D-manno-octulosonic acid transferase</fullName>
    </alternativeName>
</protein>
<evidence type="ECO:0000256" key="6">
    <source>
        <dbReference type="ARBA" id="ARBA00031445"/>
    </source>
</evidence>
<dbReference type="UniPathway" id="UPA00958"/>
<evidence type="ECO:0000259" key="11">
    <source>
        <dbReference type="Pfam" id="PF04413"/>
    </source>
</evidence>
<keyword evidence="10" id="KW-0472">Membrane</keyword>
<evidence type="ECO:0000256" key="9">
    <source>
        <dbReference type="PIRSR" id="PIRSR639901-2"/>
    </source>
</evidence>
<dbReference type="PANTHER" id="PTHR42755:SF1">
    <property type="entry name" value="3-DEOXY-D-MANNO-OCTULOSONIC ACID TRANSFERASE, MITOCHONDRIAL-RELATED"/>
    <property type="match status" value="1"/>
</dbReference>
<keyword evidence="5 10" id="KW-0808">Transferase</keyword>
<evidence type="ECO:0000256" key="7">
    <source>
        <dbReference type="ARBA" id="ARBA00049183"/>
    </source>
</evidence>
<evidence type="ECO:0000313" key="13">
    <source>
        <dbReference type="Proteomes" id="UP000192330"/>
    </source>
</evidence>
<evidence type="ECO:0000256" key="10">
    <source>
        <dbReference type="RuleBase" id="RU365103"/>
    </source>
</evidence>